<name>M1DXY6_SOLTU</name>
<evidence type="ECO:0000313" key="2">
    <source>
        <dbReference type="EnsemblPlants" id="PGSC0003DMT400096210"/>
    </source>
</evidence>
<dbReference type="AlphaFoldDB" id="M1DXY6"/>
<dbReference type="Gramene" id="PGSC0003DMT400096210">
    <property type="protein sequence ID" value="PGSC0003DMT400096210"/>
    <property type="gene ID" value="PGSC0003DMG400045781"/>
</dbReference>
<protein>
    <recommendedName>
        <fullName evidence="4">Integrase core domain containing protein</fullName>
    </recommendedName>
</protein>
<proteinExistence type="predicted"/>
<reference evidence="2" key="2">
    <citation type="submission" date="2015-06" db="UniProtKB">
        <authorList>
            <consortium name="EnsemblPlants"/>
        </authorList>
    </citation>
    <scope>IDENTIFICATION</scope>
    <source>
        <strain evidence="2">DM1-3 516 R44</strain>
    </source>
</reference>
<evidence type="ECO:0008006" key="4">
    <source>
        <dbReference type="Google" id="ProtNLM"/>
    </source>
</evidence>
<evidence type="ECO:0000256" key="1">
    <source>
        <dbReference type="SAM" id="MobiDB-lite"/>
    </source>
</evidence>
<sequence>MATLIYGGDPLPVNPSTIGSYPHASANSASSSNVDSTGDAQDPRVKPVFSSTKANMWCVEGQYHIYNDGKVLNENRKMATTITEERRVFTGSLHTVPAIEDMFKRQKCEWTPRNPGNLSEEMTREFYASYTTTV</sequence>
<accession>M1DXY6</accession>
<feature type="compositionally biased region" description="Low complexity" evidence="1">
    <location>
        <begin position="24"/>
        <end position="33"/>
    </location>
</feature>
<dbReference type="InParanoid" id="M1DXY6"/>
<reference evidence="3" key="1">
    <citation type="journal article" date="2011" name="Nature">
        <title>Genome sequence and analysis of the tuber crop potato.</title>
        <authorList>
            <consortium name="The Potato Genome Sequencing Consortium"/>
        </authorList>
    </citation>
    <scope>NUCLEOTIDE SEQUENCE [LARGE SCALE GENOMIC DNA]</scope>
    <source>
        <strain evidence="3">cv. DM1-3 516 R44</strain>
    </source>
</reference>
<organism evidence="2 3">
    <name type="scientific">Solanum tuberosum</name>
    <name type="common">Potato</name>
    <dbReference type="NCBI Taxonomy" id="4113"/>
    <lineage>
        <taxon>Eukaryota</taxon>
        <taxon>Viridiplantae</taxon>
        <taxon>Streptophyta</taxon>
        <taxon>Embryophyta</taxon>
        <taxon>Tracheophyta</taxon>
        <taxon>Spermatophyta</taxon>
        <taxon>Magnoliopsida</taxon>
        <taxon>eudicotyledons</taxon>
        <taxon>Gunneridae</taxon>
        <taxon>Pentapetalae</taxon>
        <taxon>asterids</taxon>
        <taxon>lamiids</taxon>
        <taxon>Solanales</taxon>
        <taxon>Solanaceae</taxon>
        <taxon>Solanoideae</taxon>
        <taxon>Solaneae</taxon>
        <taxon>Solanum</taxon>
    </lineage>
</organism>
<dbReference type="EnsemblPlants" id="PGSC0003DMT400096210">
    <property type="protein sequence ID" value="PGSC0003DMT400096210"/>
    <property type="gene ID" value="PGSC0003DMG400045781"/>
</dbReference>
<dbReference type="PaxDb" id="4113-PGSC0003DMT400096210"/>
<evidence type="ECO:0000313" key="3">
    <source>
        <dbReference type="Proteomes" id="UP000011115"/>
    </source>
</evidence>
<dbReference type="HOGENOM" id="CLU_130665_0_0_1"/>
<feature type="region of interest" description="Disordered" evidence="1">
    <location>
        <begin position="17"/>
        <end position="46"/>
    </location>
</feature>
<keyword evidence="3" id="KW-1185">Reference proteome</keyword>
<dbReference type="Proteomes" id="UP000011115">
    <property type="component" value="Unassembled WGS sequence"/>
</dbReference>